<comment type="subcellular location">
    <subcellularLocation>
        <location evidence="1">Cell outer membrane</location>
    </subcellularLocation>
</comment>
<keyword evidence="4" id="KW-0472">Membrane</keyword>
<feature type="domain" description="SusD-like N-terminal" evidence="8">
    <location>
        <begin position="58"/>
        <end position="207"/>
    </location>
</feature>
<dbReference type="EMBL" id="JACSPP010000004">
    <property type="protein sequence ID" value="MBD8039242.1"/>
    <property type="molecule type" value="Genomic_DNA"/>
</dbReference>
<evidence type="ECO:0000256" key="3">
    <source>
        <dbReference type="ARBA" id="ARBA00022729"/>
    </source>
</evidence>
<dbReference type="InterPro" id="IPR012944">
    <property type="entry name" value="SusD_RagB_dom"/>
</dbReference>
<dbReference type="PROSITE" id="PS51257">
    <property type="entry name" value="PROKAR_LIPOPROTEIN"/>
    <property type="match status" value="1"/>
</dbReference>
<evidence type="ECO:0000259" key="8">
    <source>
        <dbReference type="Pfam" id="PF14322"/>
    </source>
</evidence>
<keyword evidence="5" id="KW-0998">Cell outer membrane</keyword>
<evidence type="ECO:0000256" key="4">
    <source>
        <dbReference type="ARBA" id="ARBA00023136"/>
    </source>
</evidence>
<feature type="chain" id="PRO_5046579517" evidence="6">
    <location>
        <begin position="19"/>
        <end position="590"/>
    </location>
</feature>
<evidence type="ECO:0000313" key="10">
    <source>
        <dbReference type="Proteomes" id="UP000620874"/>
    </source>
</evidence>
<evidence type="ECO:0000259" key="7">
    <source>
        <dbReference type="Pfam" id="PF07980"/>
    </source>
</evidence>
<keyword evidence="10" id="KW-1185">Reference proteome</keyword>
<evidence type="ECO:0000313" key="9">
    <source>
        <dbReference type="EMBL" id="MBD8039242.1"/>
    </source>
</evidence>
<dbReference type="Proteomes" id="UP000620874">
    <property type="component" value="Unassembled WGS sequence"/>
</dbReference>
<dbReference type="InterPro" id="IPR011990">
    <property type="entry name" value="TPR-like_helical_dom_sf"/>
</dbReference>
<evidence type="ECO:0000256" key="2">
    <source>
        <dbReference type="ARBA" id="ARBA00006275"/>
    </source>
</evidence>
<feature type="domain" description="RagB/SusD" evidence="7">
    <location>
        <begin position="313"/>
        <end position="590"/>
    </location>
</feature>
<proteinExistence type="inferred from homology"/>
<evidence type="ECO:0000256" key="1">
    <source>
        <dbReference type="ARBA" id="ARBA00004442"/>
    </source>
</evidence>
<dbReference type="Pfam" id="PF14322">
    <property type="entry name" value="SusD-like_3"/>
    <property type="match status" value="1"/>
</dbReference>
<keyword evidence="3 6" id="KW-0732">Signal</keyword>
<accession>A0ABR8Y4V0</accession>
<dbReference type="InterPro" id="IPR033985">
    <property type="entry name" value="SusD-like_N"/>
</dbReference>
<evidence type="ECO:0000256" key="6">
    <source>
        <dbReference type="SAM" id="SignalP"/>
    </source>
</evidence>
<gene>
    <name evidence="9" type="ORF">H9625_02040</name>
</gene>
<dbReference type="SUPFAM" id="SSF48452">
    <property type="entry name" value="TPR-like"/>
    <property type="match status" value="1"/>
</dbReference>
<comment type="caution">
    <text evidence="9">The sequence shown here is derived from an EMBL/GenBank/DDBJ whole genome shotgun (WGS) entry which is preliminary data.</text>
</comment>
<organism evidence="9 10">
    <name type="scientific">Phocaeicola intestinalis</name>
    <dbReference type="NCBI Taxonomy" id="2762212"/>
    <lineage>
        <taxon>Bacteria</taxon>
        <taxon>Pseudomonadati</taxon>
        <taxon>Bacteroidota</taxon>
        <taxon>Bacteroidia</taxon>
        <taxon>Bacteroidales</taxon>
        <taxon>Bacteroidaceae</taxon>
        <taxon>Phocaeicola</taxon>
    </lineage>
</organism>
<protein>
    <submittedName>
        <fullName evidence="9">RagB/SusD family nutrient uptake outer membrane protein</fullName>
    </submittedName>
</protein>
<feature type="signal peptide" evidence="6">
    <location>
        <begin position="1"/>
        <end position="18"/>
    </location>
</feature>
<evidence type="ECO:0000256" key="5">
    <source>
        <dbReference type="ARBA" id="ARBA00023237"/>
    </source>
</evidence>
<dbReference type="Pfam" id="PF07980">
    <property type="entry name" value="SusD_RagB"/>
    <property type="match status" value="1"/>
</dbReference>
<dbReference type="Gene3D" id="1.25.40.390">
    <property type="match status" value="1"/>
</dbReference>
<reference evidence="9 10" key="1">
    <citation type="submission" date="2020-08" db="EMBL/GenBank/DDBJ databases">
        <title>A Genomic Blueprint of the Chicken Gut Microbiome.</title>
        <authorList>
            <person name="Gilroy R."/>
            <person name="Ravi A."/>
            <person name="Getino M."/>
            <person name="Pursley I."/>
            <person name="Horton D.L."/>
            <person name="Alikhan N.-F."/>
            <person name="Baker D."/>
            <person name="Gharbi K."/>
            <person name="Hall N."/>
            <person name="Watson M."/>
            <person name="Adriaenssens E.M."/>
            <person name="Foster-Nyarko E."/>
            <person name="Jarju S."/>
            <person name="Secka A."/>
            <person name="Antonio M."/>
            <person name="Oren A."/>
            <person name="Chaudhuri R."/>
            <person name="La Ragione R.M."/>
            <person name="Hildebrand F."/>
            <person name="Pallen M.J."/>
        </authorList>
    </citation>
    <scope>NUCLEOTIDE SEQUENCE [LARGE SCALE GENOMIC DNA]</scope>
    <source>
        <strain evidence="9 10">Sa1CVN1</strain>
    </source>
</reference>
<sequence>MKNIIKLLVLLPLFTMTACDDLFEPAIENNRDLDAMYSDPDYALGVLANGYILLPYNTSPTSDVATDDAVSNDNSNTWRAMATGAWTSQNDPASQWKNCYNAIQYLNLFLERVESVPFSQTENIQTMFVDSYSGEAYGLRAVYMYFLLRAHGGIGTDGQLLGVPIKTVSESPESDFSQPRDTYAACIEQILSDCDKAIELLPLDYKDKHTESEIPQKYLDLGINTDQYDRVNGVYRAGRISGRIVEAVRAQVALMAASPAFAESGITWEEAANSAGTVLQRIDGINGIDADGYTWYCNTSEIAGLGNGSNPPEIIWRASYSDSNTLEGDNFPPSLYGNGRVNPTQNLVDAFPMANGYPIDNSNSDYDANDPYANRDPRLATYIITNESTAGNATITTGSYGTNNDAINRESGHSTRTGYYMRKHLRFDCNLDPNYNTQQRHYSARIRYTEIFLDYAEAANEAWGPKGQGSFGFSAYDVIKAIRTRAGVGTDNGDPYLEACANSQDQMRELIRNERRLELCFENIRFYDLRRWNADLTEAAQGVNISRGSGGRLTYTPIQVEERSYQPYMVYGPIPYNDVLNFGFVQNQGW</sequence>
<dbReference type="RefSeq" id="WP_191762851.1">
    <property type="nucleotide sequence ID" value="NZ_JACSPP010000004.1"/>
</dbReference>
<comment type="similarity">
    <text evidence="2">Belongs to the SusD family.</text>
</comment>
<name>A0ABR8Y4V0_9BACT</name>